<name>A0A8S1U0V1_PAROT</name>
<comment type="caution">
    <text evidence="1">The sequence shown here is derived from an EMBL/GenBank/DDBJ whole genome shotgun (WGS) entry which is preliminary data.</text>
</comment>
<keyword evidence="2" id="KW-1185">Reference proteome</keyword>
<dbReference type="Proteomes" id="UP000683925">
    <property type="component" value="Unassembled WGS sequence"/>
</dbReference>
<dbReference type="EMBL" id="CAJJDP010000033">
    <property type="protein sequence ID" value="CAD8156979.1"/>
    <property type="molecule type" value="Genomic_DNA"/>
</dbReference>
<dbReference type="OMA" id="MYYLATP"/>
<proteinExistence type="predicted"/>
<reference evidence="1" key="1">
    <citation type="submission" date="2021-01" db="EMBL/GenBank/DDBJ databases">
        <authorList>
            <consortium name="Genoscope - CEA"/>
            <person name="William W."/>
        </authorList>
    </citation>
    <scope>NUCLEOTIDE SEQUENCE</scope>
</reference>
<evidence type="ECO:0000313" key="2">
    <source>
        <dbReference type="Proteomes" id="UP000683925"/>
    </source>
</evidence>
<evidence type="ECO:0000313" key="1">
    <source>
        <dbReference type="EMBL" id="CAD8156979.1"/>
    </source>
</evidence>
<sequence length="373" mass="44594">MYYLATPTTIEKYTQKNIFQDPIIEIMKNKSPMSDRDLVGPKFSLKKLSEMKTQSCEQSQIQNIEPSRFEKFYQSIKPSLGLMKLENKIKQQRVSVEPKKKKPNLIQPELINKQDLLYQLKMMKLKNRIRQEQKSDLIDNMKKEVKMVVTKEERILNQFQQLQQNRIETSLVLGNRTGRTLDKTLYQRSNDFRQKYELNLALNDHLLADKRVWYRQIRKKHNSYYENRDPYSVDEKPNYMDSTQVVADIYTNYSTHYTPQQQFTEIIQVNQKVNQPLYSKKTQDELKKKLKEINPDSPLLSFDHKLDISLQGMSKFDKEYECVLQDDDNQLYQIAEQLDHKKQQSEHEDIIIANWNLKKKGQTFYPKITKYII</sequence>
<organism evidence="1 2">
    <name type="scientific">Paramecium octaurelia</name>
    <dbReference type="NCBI Taxonomy" id="43137"/>
    <lineage>
        <taxon>Eukaryota</taxon>
        <taxon>Sar</taxon>
        <taxon>Alveolata</taxon>
        <taxon>Ciliophora</taxon>
        <taxon>Intramacronucleata</taxon>
        <taxon>Oligohymenophorea</taxon>
        <taxon>Peniculida</taxon>
        <taxon>Parameciidae</taxon>
        <taxon>Paramecium</taxon>
    </lineage>
</organism>
<dbReference type="OrthoDB" id="298654at2759"/>
<gene>
    <name evidence="1" type="ORF">POCTA_138.1.T0330073</name>
</gene>
<dbReference type="AlphaFoldDB" id="A0A8S1U0V1"/>
<protein>
    <submittedName>
        <fullName evidence="1">Uncharacterized protein</fullName>
    </submittedName>
</protein>
<accession>A0A8S1U0V1</accession>